<feature type="region of interest" description="Disordered" evidence="1">
    <location>
        <begin position="261"/>
        <end position="311"/>
    </location>
</feature>
<sequence>MGCEQFRPPPVDDDVPAAPFFVPDPHPGIPVFTGARGMTISDGEFEVPREIRTVCADGTQDIERPSFGGFFNGARGVTIVNGEFEVAREIRTVYADGTQHIERPFFGGLFNGARDVTIVNGEFEVPREIRTVYADGTEDIERPFFGSFFNGARGVTILGGEFEVPREIRTVYADGTQHIERPFFEFPPQMFRDAVGTTITGGRFTTARSIVTYGEGPPTAPASEGANASNYIHSPPRKQMICTLNLGVLARDASAVRQRLLPGMARSKARQPRDRVPDPEGLHDKPGAQNPQIQSVHSAPATQGARARVKA</sequence>
<feature type="compositionally biased region" description="Basic and acidic residues" evidence="1">
    <location>
        <begin position="271"/>
        <end position="286"/>
    </location>
</feature>
<dbReference type="Proteomes" id="UP001063166">
    <property type="component" value="Unassembled WGS sequence"/>
</dbReference>
<evidence type="ECO:0000313" key="3">
    <source>
        <dbReference type="Proteomes" id="UP001063166"/>
    </source>
</evidence>
<gene>
    <name evidence="2" type="ORF">LshimejAT787_1205190</name>
</gene>
<evidence type="ECO:0000313" key="2">
    <source>
        <dbReference type="EMBL" id="GLB43070.1"/>
    </source>
</evidence>
<name>A0A9P3PW22_LYOSH</name>
<comment type="caution">
    <text evidence="2">The sequence shown here is derived from an EMBL/GenBank/DDBJ whole genome shotgun (WGS) entry which is preliminary data.</text>
</comment>
<accession>A0A9P3PW22</accession>
<protein>
    <submittedName>
        <fullName evidence="2">Uncharacterized protein</fullName>
    </submittedName>
</protein>
<evidence type="ECO:0000256" key="1">
    <source>
        <dbReference type="SAM" id="MobiDB-lite"/>
    </source>
</evidence>
<dbReference type="EMBL" id="BRPK01000012">
    <property type="protein sequence ID" value="GLB43070.1"/>
    <property type="molecule type" value="Genomic_DNA"/>
</dbReference>
<dbReference type="AlphaFoldDB" id="A0A9P3PW22"/>
<organism evidence="2 3">
    <name type="scientific">Lyophyllum shimeji</name>
    <name type="common">Hon-shimeji</name>
    <name type="synonym">Tricholoma shimeji</name>
    <dbReference type="NCBI Taxonomy" id="47721"/>
    <lineage>
        <taxon>Eukaryota</taxon>
        <taxon>Fungi</taxon>
        <taxon>Dikarya</taxon>
        <taxon>Basidiomycota</taxon>
        <taxon>Agaricomycotina</taxon>
        <taxon>Agaricomycetes</taxon>
        <taxon>Agaricomycetidae</taxon>
        <taxon>Agaricales</taxon>
        <taxon>Tricholomatineae</taxon>
        <taxon>Lyophyllaceae</taxon>
        <taxon>Lyophyllum</taxon>
    </lineage>
</organism>
<keyword evidence="3" id="KW-1185">Reference proteome</keyword>
<reference evidence="2" key="1">
    <citation type="submission" date="2022-07" db="EMBL/GenBank/DDBJ databases">
        <title>The genome of Lyophyllum shimeji provides insight into the initial evolution of ectomycorrhizal fungal genome.</title>
        <authorList>
            <person name="Kobayashi Y."/>
            <person name="Shibata T."/>
            <person name="Hirakawa H."/>
            <person name="Shigenobu S."/>
            <person name="Nishiyama T."/>
            <person name="Yamada A."/>
            <person name="Hasebe M."/>
            <person name="Kawaguchi M."/>
        </authorList>
    </citation>
    <scope>NUCLEOTIDE SEQUENCE</scope>
    <source>
        <strain evidence="2">AT787</strain>
    </source>
</reference>
<feature type="compositionally biased region" description="Polar residues" evidence="1">
    <location>
        <begin position="289"/>
        <end position="301"/>
    </location>
</feature>
<proteinExistence type="predicted"/>